<dbReference type="Pfam" id="PF14909">
    <property type="entry name" value="SPATA6"/>
    <property type="match status" value="1"/>
</dbReference>
<keyword evidence="6" id="KW-1185">Reference proteome</keyword>
<feature type="compositionally biased region" description="Basic and acidic residues" evidence="3">
    <location>
        <begin position="283"/>
        <end position="293"/>
    </location>
</feature>
<dbReference type="GO" id="GO:0032027">
    <property type="term" value="F:myosin light chain binding"/>
    <property type="evidence" value="ECO:0007669"/>
    <property type="project" value="InterPro"/>
</dbReference>
<feature type="compositionally biased region" description="Polar residues" evidence="3">
    <location>
        <begin position="273"/>
        <end position="282"/>
    </location>
</feature>
<dbReference type="InterPro" id="IPR032732">
    <property type="entry name" value="SPATA6_N"/>
</dbReference>
<feature type="region of interest" description="Disordered" evidence="3">
    <location>
        <begin position="272"/>
        <end position="311"/>
    </location>
</feature>
<organism evidence="5 6">
    <name type="scientific">Mugilogobius chulae</name>
    <name type="common">yellowstripe goby</name>
    <dbReference type="NCBI Taxonomy" id="88201"/>
    <lineage>
        <taxon>Eukaryota</taxon>
        <taxon>Metazoa</taxon>
        <taxon>Chordata</taxon>
        <taxon>Craniata</taxon>
        <taxon>Vertebrata</taxon>
        <taxon>Euteleostomi</taxon>
        <taxon>Actinopterygii</taxon>
        <taxon>Neopterygii</taxon>
        <taxon>Teleostei</taxon>
        <taxon>Neoteleostei</taxon>
        <taxon>Acanthomorphata</taxon>
        <taxon>Gobiaria</taxon>
        <taxon>Gobiiformes</taxon>
        <taxon>Gobioidei</taxon>
        <taxon>Gobiidae</taxon>
        <taxon>Gobionellinae</taxon>
        <taxon>Mugilogobius</taxon>
    </lineage>
</organism>
<comment type="caution">
    <text evidence="5">The sequence shown here is derived from an EMBL/GenBank/DDBJ whole genome shotgun (WGS) entry which is preliminary data.</text>
</comment>
<feature type="domain" description="Spermatogenesis-associated protein 6 N-terminal" evidence="4">
    <location>
        <begin position="16"/>
        <end position="123"/>
    </location>
</feature>
<feature type="region of interest" description="Disordered" evidence="3">
    <location>
        <begin position="230"/>
        <end position="255"/>
    </location>
</feature>
<protein>
    <recommendedName>
        <fullName evidence="4">Spermatogenesis-associated protein 6 N-terminal domain-containing protein</fullName>
    </recommendedName>
</protein>
<feature type="compositionally biased region" description="Polar residues" evidence="3">
    <location>
        <begin position="230"/>
        <end position="248"/>
    </location>
</feature>
<evidence type="ECO:0000313" key="6">
    <source>
        <dbReference type="Proteomes" id="UP001460270"/>
    </source>
</evidence>
<dbReference type="GO" id="GO:0007283">
    <property type="term" value="P:spermatogenesis"/>
    <property type="evidence" value="ECO:0007669"/>
    <property type="project" value="InterPro"/>
</dbReference>
<dbReference type="AlphaFoldDB" id="A0AAW0N731"/>
<reference evidence="6" key="1">
    <citation type="submission" date="2024-04" db="EMBL/GenBank/DDBJ databases">
        <title>Salinicola lusitanus LLJ914,a marine bacterium isolated from the Okinawa Trough.</title>
        <authorList>
            <person name="Li J."/>
        </authorList>
    </citation>
    <scope>NUCLEOTIDE SEQUENCE [LARGE SCALE GENOMIC DNA]</scope>
</reference>
<name>A0AAW0N731_9GOBI</name>
<dbReference type="EMBL" id="JBBPFD010000018">
    <property type="protein sequence ID" value="KAK7889770.1"/>
    <property type="molecule type" value="Genomic_DNA"/>
</dbReference>
<evidence type="ECO:0000256" key="2">
    <source>
        <dbReference type="ARBA" id="ARBA00022553"/>
    </source>
</evidence>
<comment type="similarity">
    <text evidence="1">Belongs to the SPATA6 family.</text>
</comment>
<gene>
    <name evidence="5" type="ORF">WMY93_025330</name>
</gene>
<evidence type="ECO:0000259" key="4">
    <source>
        <dbReference type="Pfam" id="PF14909"/>
    </source>
</evidence>
<evidence type="ECO:0000256" key="1">
    <source>
        <dbReference type="ARBA" id="ARBA00006215"/>
    </source>
</evidence>
<dbReference type="PANTHER" id="PTHR16435">
    <property type="entry name" value="SPERMATOGENESIS-ASSOCIATED PROTEIN 6 SPATA6"/>
    <property type="match status" value="1"/>
</dbReference>
<dbReference type="GO" id="GO:0120212">
    <property type="term" value="C:sperm head-tail coupling apparatus"/>
    <property type="evidence" value="ECO:0007669"/>
    <property type="project" value="InterPro"/>
</dbReference>
<proteinExistence type="inferred from homology"/>
<accession>A0AAW0N731</accession>
<keyword evidence="2" id="KW-0597">Phosphoprotein</keyword>
<dbReference type="InterPro" id="IPR042769">
    <property type="entry name" value="SPATA6_fam"/>
</dbReference>
<evidence type="ECO:0000256" key="3">
    <source>
        <dbReference type="SAM" id="MobiDB-lite"/>
    </source>
</evidence>
<dbReference type="PANTHER" id="PTHR16435:SF3">
    <property type="entry name" value="SPERMATOGENESIS-ASSOCIATED PROTEIN 6"/>
    <property type="match status" value="1"/>
</dbReference>
<dbReference type="Proteomes" id="UP001460270">
    <property type="component" value="Unassembled WGS sequence"/>
</dbReference>
<sequence>MSPTKVHKRSLKCTVVLEIHAVGSFLQKQSNIYLSVCVLGQCQKTSCVPPVFPLCFHQKMIFEKIFPRVVDPADVADLLEADTTYFELIQIVPPEGEILATLKESTREFLYPGQNLTREKTQQNEKKKQLRRTKAEILNGSQKSTFFCSPISPSKQQQKKCADSEASGAEFGYLRPTVSSRARALSPYTHRRMCQLSDEARQRLSHLQLGPHVFKKATNNLPPFSVPCCSHTSQVESHSSPTPHQAGSTEDHTDVSLLGSYRPRADKMEWSYVRTQSSPGTSSRHEAHPKSPAEARLNVSRSLSTAAAPHSSLKERFEALEPSPSYSEQIHRRVRRILRLTKPFTDHQMTSDLPDPLGHLCPVAIITDVLISPKPCVKLEGEQSDNIVCGKKRWWM</sequence>
<evidence type="ECO:0000313" key="5">
    <source>
        <dbReference type="EMBL" id="KAK7889770.1"/>
    </source>
</evidence>